<reference evidence="1" key="1">
    <citation type="submission" date="2013-04" db="EMBL/GenBank/DDBJ databases">
        <title>The genome sequencing project of 58 acetic acid bacteria.</title>
        <authorList>
            <person name="Okamoto-Kainuma A."/>
            <person name="Ishikawa M."/>
            <person name="Umino S."/>
            <person name="Koizumi Y."/>
            <person name="Shiwa Y."/>
            <person name="Yoshikawa H."/>
            <person name="Matsutani M."/>
            <person name="Matsushita K."/>
        </authorList>
    </citation>
    <scope>NUCLEOTIDE SEQUENCE</scope>
    <source>
        <strain evidence="1">NRIC 0535</strain>
    </source>
</reference>
<comment type="caution">
    <text evidence="1">The sequence shown here is derived from an EMBL/GenBank/DDBJ whole genome shotgun (WGS) entry which is preliminary data.</text>
</comment>
<evidence type="ECO:0008006" key="3">
    <source>
        <dbReference type="Google" id="ProtNLM"/>
    </source>
</evidence>
<gene>
    <name evidence="1" type="ORF">AA0535_1675</name>
</gene>
<evidence type="ECO:0000313" key="2">
    <source>
        <dbReference type="Proteomes" id="UP001062776"/>
    </source>
</evidence>
<dbReference type="Pfam" id="PF11863">
    <property type="entry name" value="DUF3383"/>
    <property type="match status" value="2"/>
</dbReference>
<dbReference type="InterPro" id="IPR021808">
    <property type="entry name" value="DUF3383"/>
</dbReference>
<keyword evidence="2" id="KW-1185">Reference proteome</keyword>
<sequence length="384" mass="40503">MAVGTPISLVVSVVPGTIPANGTLDFLNGLILTTNVTAIPDGTVKAFTTLADVGVAFGTGTNEYKMAAAYFTGYDNAFQLPATLYFAGFVDGTDTPATFMDKMAAASLQWTGFSTAFEPSLTEKQGFATWTGAQNAKYWYVPWDTDPAASTQGSTASFGAWLVAQDLTGTSPVYMDPAAAGAFLGWMAALNFDQVDGRHNLAFTSNGQVTPATYSAATAQILLANGYNWYGQFSGRAGSFNWVYNGSVSGPFLWADSYINQIWINALLQYADASTLTNFGNVPFNTQGDAIISAGRKSVISQALSYGAIQTGVAISDSQKLAINRFFGVDGAADAIVNQGYYEQPGASTATSANRAARTIPASKFAYADGQSVQMITLLSREVI</sequence>
<evidence type="ECO:0000313" key="1">
    <source>
        <dbReference type="EMBL" id="GBQ88964.1"/>
    </source>
</evidence>
<dbReference type="Proteomes" id="UP001062776">
    <property type="component" value="Unassembled WGS sequence"/>
</dbReference>
<organism evidence="1 2">
    <name type="scientific">Asaia krungthepensis NRIC 0535</name>
    <dbReference type="NCBI Taxonomy" id="1307925"/>
    <lineage>
        <taxon>Bacteria</taxon>
        <taxon>Pseudomonadati</taxon>
        <taxon>Pseudomonadota</taxon>
        <taxon>Alphaproteobacteria</taxon>
        <taxon>Acetobacterales</taxon>
        <taxon>Acetobacteraceae</taxon>
        <taxon>Asaia</taxon>
    </lineage>
</organism>
<name>A0ABQ0Q312_9PROT</name>
<dbReference type="EMBL" id="BAPV01000012">
    <property type="protein sequence ID" value="GBQ88964.1"/>
    <property type="molecule type" value="Genomic_DNA"/>
</dbReference>
<protein>
    <recommendedName>
        <fullName evidence="3">DUF3383 domain-containing protein</fullName>
    </recommendedName>
</protein>
<accession>A0ABQ0Q312</accession>
<dbReference type="RefSeq" id="WP_264815529.1">
    <property type="nucleotide sequence ID" value="NZ_BAPV01000012.1"/>
</dbReference>
<proteinExistence type="predicted"/>